<reference evidence="1" key="1">
    <citation type="journal article" date="2014" name="Int. J. Syst. Evol. Microbiol.">
        <title>Complete genome sequence of Corynebacterium casei LMG S-19264T (=DSM 44701T), isolated from a smear-ripened cheese.</title>
        <authorList>
            <consortium name="US DOE Joint Genome Institute (JGI-PGF)"/>
            <person name="Walter F."/>
            <person name="Albersmeier A."/>
            <person name="Kalinowski J."/>
            <person name="Ruckert C."/>
        </authorList>
    </citation>
    <scope>NUCLEOTIDE SEQUENCE</scope>
    <source>
        <strain evidence="1">CGMCC 1.12827</strain>
    </source>
</reference>
<dbReference type="GO" id="GO:0004553">
    <property type="term" value="F:hydrolase activity, hydrolyzing O-glycosyl compounds"/>
    <property type="evidence" value="ECO:0007669"/>
    <property type="project" value="TreeGrafter"/>
</dbReference>
<proteinExistence type="predicted"/>
<keyword evidence="2" id="KW-1185">Reference proteome</keyword>
<dbReference type="AlphaFoldDB" id="A0A916WSJ8"/>
<comment type="caution">
    <text evidence="1">The sequence shown here is derived from an EMBL/GenBank/DDBJ whole genome shotgun (WGS) entry which is preliminary data.</text>
</comment>
<dbReference type="PANTHER" id="PTHR12631:SF10">
    <property type="entry name" value="BETA-XYLOSIDASE-LIKE PROTEIN-RELATED"/>
    <property type="match status" value="1"/>
</dbReference>
<dbReference type="Gene3D" id="3.20.20.80">
    <property type="entry name" value="Glycosidases"/>
    <property type="match status" value="1"/>
</dbReference>
<gene>
    <name evidence="1" type="ORF">GCM10011489_16160</name>
</gene>
<organism evidence="1 2">
    <name type="scientific">Gordonia jinhuaensis</name>
    <dbReference type="NCBI Taxonomy" id="1517702"/>
    <lineage>
        <taxon>Bacteria</taxon>
        <taxon>Bacillati</taxon>
        <taxon>Actinomycetota</taxon>
        <taxon>Actinomycetes</taxon>
        <taxon>Mycobacteriales</taxon>
        <taxon>Gordoniaceae</taxon>
        <taxon>Gordonia</taxon>
    </lineage>
</organism>
<dbReference type="InterPro" id="IPR017853">
    <property type="entry name" value="GH"/>
</dbReference>
<dbReference type="SUPFAM" id="SSF51445">
    <property type="entry name" value="(Trans)glycosidases"/>
    <property type="match status" value="1"/>
</dbReference>
<accession>A0A916WSJ8</accession>
<sequence>MSVAYGFSLGGEVIAPGWMTPQRLAELSTILKGFGPRYVRVEISTAEPYAQQAATISAVRNSGAIPVALLTSRSSNLAATTPDPQSFADFAKSVAQRFGGSVDYYEILNEVNTGAFWAGSPYVAPDPVEYGKILVASSAAVKAADPGAKILSTSPAPTGDGLFSQSPTTWYRNLWAQPGVPAAVDIAGTHVYWMDYGTGALRAPDTNEPSGFGAVSSIKTITARPVWVTETGVSTCSGSDNCTTQADQLSYLQKAVGLFSSQGAASAVFFYTAQDASPDDTREYRFGVVDYNGVDKLAAPWIRTLMHQ</sequence>
<evidence type="ECO:0008006" key="3">
    <source>
        <dbReference type="Google" id="ProtNLM"/>
    </source>
</evidence>
<dbReference type="InterPro" id="IPR051923">
    <property type="entry name" value="Glycosyl_Hydrolase_39"/>
</dbReference>
<dbReference type="PANTHER" id="PTHR12631">
    <property type="entry name" value="ALPHA-L-IDURONIDASE"/>
    <property type="match status" value="1"/>
</dbReference>
<evidence type="ECO:0000313" key="2">
    <source>
        <dbReference type="Proteomes" id="UP000621454"/>
    </source>
</evidence>
<protein>
    <recommendedName>
        <fullName evidence="3">Asl1-like glycosyl hydrolase catalytic domain-containing protein</fullName>
    </recommendedName>
</protein>
<reference evidence="1" key="2">
    <citation type="submission" date="2020-09" db="EMBL/GenBank/DDBJ databases">
        <authorList>
            <person name="Sun Q."/>
            <person name="Zhou Y."/>
        </authorList>
    </citation>
    <scope>NUCLEOTIDE SEQUENCE</scope>
    <source>
        <strain evidence="1">CGMCC 1.12827</strain>
    </source>
</reference>
<dbReference type="EMBL" id="BMGC01000008">
    <property type="protein sequence ID" value="GGB28702.1"/>
    <property type="molecule type" value="Genomic_DNA"/>
</dbReference>
<dbReference type="Proteomes" id="UP000621454">
    <property type="component" value="Unassembled WGS sequence"/>
</dbReference>
<evidence type="ECO:0000313" key="1">
    <source>
        <dbReference type="EMBL" id="GGB28702.1"/>
    </source>
</evidence>
<name>A0A916WSJ8_9ACTN</name>